<dbReference type="Pfam" id="PF16344">
    <property type="entry name" value="FecR_C"/>
    <property type="match status" value="1"/>
</dbReference>
<keyword evidence="1" id="KW-0472">Membrane</keyword>
<organism evidence="4 5">
    <name type="scientific">Dyadobacter frigoris</name>
    <dbReference type="NCBI Taxonomy" id="2576211"/>
    <lineage>
        <taxon>Bacteria</taxon>
        <taxon>Pseudomonadati</taxon>
        <taxon>Bacteroidota</taxon>
        <taxon>Cytophagia</taxon>
        <taxon>Cytophagales</taxon>
        <taxon>Spirosomataceae</taxon>
        <taxon>Dyadobacter</taxon>
    </lineage>
</organism>
<accession>A0A4U6CMW5</accession>
<evidence type="ECO:0000256" key="1">
    <source>
        <dbReference type="SAM" id="Phobius"/>
    </source>
</evidence>
<name>A0A4U6CMW5_9BACT</name>
<sequence>MNNYKNFEVTDWVDDPGFRKWVYKGEQDSFWISILENTPSQAENIEQAKDILLMVRGEFDNIPEQELALRKSKLLDYISQEGQVRSWWRGRWFQVAAVLLLTLGFGGYYRKQFFPVPYNAVLSRSGSTAIIEIINNTEQVKLVTLPDGSSVILKKDARISYPDKFYADKREVVMLGEAFFEVQKNPDKPFYIYSGEMLTKVTGTSFSIKANATDKQVQLVVKTGVVEISRNKAGEETKTNHLTLNPNQLVTLNRESNEFKTQNVNEPVLINLPIESQYFTFKKSSLKDVFSTLELVYGVHINFDKIVTVKCNITARLGDEPILEKLEMICEVLNARFEMKNNTVSIYSDGCEK</sequence>
<proteinExistence type="predicted"/>
<dbReference type="PANTHER" id="PTHR30273">
    <property type="entry name" value="PERIPLASMIC SIGNAL SENSOR AND SIGMA FACTOR ACTIVATOR FECR-RELATED"/>
    <property type="match status" value="1"/>
</dbReference>
<keyword evidence="1" id="KW-1133">Transmembrane helix</keyword>
<dbReference type="InterPro" id="IPR032508">
    <property type="entry name" value="FecR_C"/>
</dbReference>
<dbReference type="AlphaFoldDB" id="A0A4U6CMW5"/>
<evidence type="ECO:0000313" key="5">
    <source>
        <dbReference type="Proteomes" id="UP000304900"/>
    </source>
</evidence>
<dbReference type="PANTHER" id="PTHR30273:SF2">
    <property type="entry name" value="PROTEIN FECR"/>
    <property type="match status" value="1"/>
</dbReference>
<dbReference type="RefSeq" id="WP_137344391.1">
    <property type="nucleotide sequence ID" value="NZ_BSQH01000015.1"/>
</dbReference>
<dbReference type="Gene3D" id="3.55.50.30">
    <property type="match status" value="1"/>
</dbReference>
<dbReference type="EMBL" id="SZVO01000029">
    <property type="protein sequence ID" value="TKT85689.1"/>
    <property type="molecule type" value="Genomic_DNA"/>
</dbReference>
<dbReference type="Gene3D" id="2.60.120.1440">
    <property type="match status" value="1"/>
</dbReference>
<dbReference type="OrthoDB" id="645173at2"/>
<keyword evidence="5" id="KW-1185">Reference proteome</keyword>
<evidence type="ECO:0000313" key="4">
    <source>
        <dbReference type="EMBL" id="TKT85689.1"/>
    </source>
</evidence>
<dbReference type="PIRSF" id="PIRSF018266">
    <property type="entry name" value="FecR"/>
    <property type="match status" value="1"/>
</dbReference>
<protein>
    <submittedName>
        <fullName evidence="4">DUF4974 domain-containing protein</fullName>
    </submittedName>
</protein>
<dbReference type="InterPro" id="IPR012373">
    <property type="entry name" value="Ferrdict_sens_TM"/>
</dbReference>
<feature type="domain" description="FecR protein" evidence="2">
    <location>
        <begin position="139"/>
        <end position="227"/>
    </location>
</feature>
<keyword evidence="1" id="KW-0812">Transmembrane</keyword>
<evidence type="ECO:0000259" key="2">
    <source>
        <dbReference type="Pfam" id="PF04773"/>
    </source>
</evidence>
<evidence type="ECO:0000259" key="3">
    <source>
        <dbReference type="Pfam" id="PF16344"/>
    </source>
</evidence>
<dbReference type="Proteomes" id="UP000304900">
    <property type="component" value="Unassembled WGS sequence"/>
</dbReference>
<gene>
    <name evidence="4" type="ORF">FDK13_33545</name>
</gene>
<dbReference type="Pfam" id="PF04773">
    <property type="entry name" value="FecR"/>
    <property type="match status" value="1"/>
</dbReference>
<dbReference type="GO" id="GO:0016989">
    <property type="term" value="F:sigma factor antagonist activity"/>
    <property type="evidence" value="ECO:0007669"/>
    <property type="project" value="TreeGrafter"/>
</dbReference>
<feature type="transmembrane region" description="Helical" evidence="1">
    <location>
        <begin position="92"/>
        <end position="109"/>
    </location>
</feature>
<dbReference type="InterPro" id="IPR006860">
    <property type="entry name" value="FecR"/>
</dbReference>
<comment type="caution">
    <text evidence="4">The sequence shown here is derived from an EMBL/GenBank/DDBJ whole genome shotgun (WGS) entry which is preliminary data.</text>
</comment>
<reference evidence="4 5" key="1">
    <citation type="submission" date="2019-05" db="EMBL/GenBank/DDBJ databases">
        <title>Dyadobacter AR-3-8 sp. nov., isolated from arctic soil.</title>
        <authorList>
            <person name="Chaudhary D.K."/>
        </authorList>
    </citation>
    <scope>NUCLEOTIDE SEQUENCE [LARGE SCALE GENOMIC DNA]</scope>
    <source>
        <strain evidence="4 5">AR-3-8</strain>
    </source>
</reference>
<feature type="domain" description="Protein FecR C-terminal" evidence="3">
    <location>
        <begin position="278"/>
        <end position="346"/>
    </location>
</feature>